<keyword evidence="2" id="KW-1185">Reference proteome</keyword>
<evidence type="ECO:0000313" key="2">
    <source>
        <dbReference type="Proteomes" id="UP001430954"/>
    </source>
</evidence>
<comment type="caution">
    <text evidence="1">The sequence shown here is derived from an EMBL/GenBank/DDBJ whole genome shotgun (WGS) entry which is preliminary data.</text>
</comment>
<organism evidence="1 2">
    <name type="scientific">Novilysobacter selenitireducens</name>
    <dbReference type="NCBI Taxonomy" id="2872639"/>
    <lineage>
        <taxon>Bacteria</taxon>
        <taxon>Pseudomonadati</taxon>
        <taxon>Pseudomonadota</taxon>
        <taxon>Gammaproteobacteria</taxon>
        <taxon>Lysobacterales</taxon>
        <taxon>Lysobacteraceae</taxon>
        <taxon>Novilysobacter</taxon>
    </lineage>
</organism>
<evidence type="ECO:0000313" key="1">
    <source>
        <dbReference type="EMBL" id="MBZ4038320.1"/>
    </source>
</evidence>
<accession>A0ABS7T373</accession>
<dbReference type="Proteomes" id="UP001430954">
    <property type="component" value="Unassembled WGS sequence"/>
</dbReference>
<name>A0ABS7T373_9GAMM</name>
<protein>
    <submittedName>
        <fullName evidence="1">Uncharacterized protein</fullName>
    </submittedName>
</protein>
<sequence>MPFFTARPAAKRPPGALDAAGIDAAIARLEEDMPDLQHRHRDLFAYAAAWAERHDEILRATPPDLREATEKRLRRIGIRWGVADGVRMTGQFPALKLGS</sequence>
<dbReference type="EMBL" id="JAINZW010000001">
    <property type="protein sequence ID" value="MBZ4038320.1"/>
    <property type="molecule type" value="Genomic_DNA"/>
</dbReference>
<proteinExistence type="predicted"/>
<dbReference type="RefSeq" id="WP_223674510.1">
    <property type="nucleotide sequence ID" value="NZ_JAINZW010000001.1"/>
</dbReference>
<gene>
    <name evidence="1" type="ORF">K6753_02055</name>
</gene>
<reference evidence="1 2" key="1">
    <citation type="submission" date="2021-09" db="EMBL/GenBank/DDBJ databases">
        <title>Lysobacter sp. 13A isolated from the river sediment.</title>
        <authorList>
            <person name="Liu H."/>
            <person name="Li S."/>
            <person name="Mao S."/>
        </authorList>
    </citation>
    <scope>NUCLEOTIDE SEQUENCE [LARGE SCALE GENOMIC DNA]</scope>
    <source>
        <strain evidence="1 2">13A</strain>
    </source>
</reference>